<dbReference type="Gene3D" id="3.30.70.1990">
    <property type="match status" value="1"/>
</dbReference>
<dbReference type="RefSeq" id="WP_142833949.1">
    <property type="nucleotide sequence ID" value="NZ_VFSV01000007.1"/>
</dbReference>
<dbReference type="Proteomes" id="UP000318590">
    <property type="component" value="Unassembled WGS sequence"/>
</dbReference>
<dbReference type="AlphaFoldDB" id="A0A547Q7H4"/>
<evidence type="ECO:0000259" key="1">
    <source>
        <dbReference type="Pfam" id="PF01593"/>
    </source>
</evidence>
<dbReference type="Pfam" id="PF01593">
    <property type="entry name" value="Amino_oxidase"/>
    <property type="match status" value="1"/>
</dbReference>
<dbReference type="Gene3D" id="3.50.50.60">
    <property type="entry name" value="FAD/NAD(P)-binding domain"/>
    <property type="match status" value="1"/>
</dbReference>
<dbReference type="Gene3D" id="1.10.405.20">
    <property type="match status" value="1"/>
</dbReference>
<dbReference type="InterPro" id="IPR036188">
    <property type="entry name" value="FAD/NAD-bd_sf"/>
</dbReference>
<name>A0A547Q7H4_9RHOB</name>
<keyword evidence="3" id="KW-1185">Reference proteome</keyword>
<dbReference type="OrthoDB" id="20837at2"/>
<organism evidence="2 3">
    <name type="scientific">Palleronia caenipelagi</name>
    <dbReference type="NCBI Taxonomy" id="2489174"/>
    <lineage>
        <taxon>Bacteria</taxon>
        <taxon>Pseudomonadati</taxon>
        <taxon>Pseudomonadota</taxon>
        <taxon>Alphaproteobacteria</taxon>
        <taxon>Rhodobacterales</taxon>
        <taxon>Roseobacteraceae</taxon>
        <taxon>Palleronia</taxon>
    </lineage>
</organism>
<reference evidence="2 3" key="1">
    <citation type="submission" date="2019-06" db="EMBL/GenBank/DDBJ databases">
        <title>Paenimaribius caenipelagi gen. nov., sp. nov., isolated from a tidal flat.</title>
        <authorList>
            <person name="Yoon J.-H."/>
        </authorList>
    </citation>
    <scope>NUCLEOTIDE SEQUENCE [LARGE SCALE GENOMIC DNA]</scope>
    <source>
        <strain evidence="2 3">JBTF-M29</strain>
    </source>
</reference>
<feature type="domain" description="Amine oxidase" evidence="1">
    <location>
        <begin position="14"/>
        <end position="414"/>
    </location>
</feature>
<dbReference type="SUPFAM" id="SSF51905">
    <property type="entry name" value="FAD/NAD(P)-binding domain"/>
    <property type="match status" value="1"/>
</dbReference>
<proteinExistence type="predicted"/>
<dbReference type="GO" id="GO:0016491">
    <property type="term" value="F:oxidoreductase activity"/>
    <property type="evidence" value="ECO:0007669"/>
    <property type="project" value="InterPro"/>
</dbReference>
<dbReference type="PANTHER" id="PTHR42923">
    <property type="entry name" value="PROTOPORPHYRINOGEN OXIDASE"/>
    <property type="match status" value="1"/>
</dbReference>
<evidence type="ECO:0000313" key="3">
    <source>
        <dbReference type="Proteomes" id="UP000318590"/>
    </source>
</evidence>
<comment type="caution">
    <text evidence="2">The sequence shown here is derived from an EMBL/GenBank/DDBJ whole genome shotgun (WGS) entry which is preliminary data.</text>
</comment>
<protein>
    <submittedName>
        <fullName evidence="2">FAD-dependent oxidoreductase</fullName>
    </submittedName>
</protein>
<dbReference type="EMBL" id="VFSV01000007">
    <property type="protein sequence ID" value="TRD22313.1"/>
    <property type="molecule type" value="Genomic_DNA"/>
</dbReference>
<evidence type="ECO:0000313" key="2">
    <source>
        <dbReference type="EMBL" id="TRD22313.1"/>
    </source>
</evidence>
<gene>
    <name evidence="2" type="ORF">FEV53_05925</name>
</gene>
<dbReference type="InterPro" id="IPR002937">
    <property type="entry name" value="Amino_oxidase"/>
</dbReference>
<dbReference type="InterPro" id="IPR050464">
    <property type="entry name" value="Zeta_carotene_desat/Oxidored"/>
</dbReference>
<accession>A0A547Q7H4</accession>
<sequence>MGLPPRVAVIGGGISGLAAAWRLRETHRVVLYESENRLGGHARTVMAGKRGDQPVDTGFIVFNRMNYPHLSALFDELYVPVANSDMSFGASFDGGRFEYGLRNLSAVFAQPRNAVDPRYWRMIRDILRFNARALDVADRPDMSLGELLDRVGTGAWFRDRYLLPLSGAIWSTPAKGILDFPAQALIRFFDNHALLHHTGQHQWLTVRGGSKEYLSRMSYGLRAAGVKLRLGTPVARVTRPGGQIVVTADGQDEVYDDVIFATHSDVALTLLGDPTDNEHNALSKLRYKSNKAILHADASVMPVRKKVWSSWNYRAPTGEMPDHIELTYWMNSLQPIPDDDPLFVTLNPVQNIDPALVMDEVWFRHPYYDSAAEEGRAEIRRMNGAQGTWFCGAWMRNGFHEDGFASAVTVTEAIAARFGTENTVAAE</sequence>
<dbReference type="PANTHER" id="PTHR42923:SF17">
    <property type="entry name" value="AMINE OXIDASE DOMAIN-CONTAINING PROTEIN"/>
    <property type="match status" value="1"/>
</dbReference>